<evidence type="ECO:0000256" key="6">
    <source>
        <dbReference type="ARBA" id="ARBA00022840"/>
    </source>
</evidence>
<evidence type="ECO:0000256" key="8">
    <source>
        <dbReference type="SAM" id="MobiDB-lite"/>
    </source>
</evidence>
<evidence type="ECO:0000256" key="4">
    <source>
        <dbReference type="ARBA" id="ARBA00022741"/>
    </source>
</evidence>
<evidence type="ECO:0000259" key="9">
    <source>
        <dbReference type="PROSITE" id="PS50127"/>
    </source>
</evidence>
<name>T1K9Y2_TETUR</name>
<evidence type="ECO:0000256" key="7">
    <source>
        <dbReference type="ARBA" id="ARBA00022843"/>
    </source>
</evidence>
<keyword evidence="7" id="KW-0832">Ubl conjugation</keyword>
<dbReference type="CDD" id="cd00195">
    <property type="entry name" value="UBCc_UEV"/>
    <property type="match status" value="1"/>
</dbReference>
<dbReference type="eggNOG" id="KOG0897">
    <property type="taxonomic scope" value="Eukaryota"/>
</dbReference>
<organism evidence="10 11">
    <name type="scientific">Tetranychus urticae</name>
    <name type="common">Two-spotted spider mite</name>
    <dbReference type="NCBI Taxonomy" id="32264"/>
    <lineage>
        <taxon>Eukaryota</taxon>
        <taxon>Metazoa</taxon>
        <taxon>Ecdysozoa</taxon>
        <taxon>Arthropoda</taxon>
        <taxon>Chelicerata</taxon>
        <taxon>Arachnida</taxon>
        <taxon>Acari</taxon>
        <taxon>Acariformes</taxon>
        <taxon>Trombidiformes</taxon>
        <taxon>Prostigmata</taxon>
        <taxon>Eleutherengona</taxon>
        <taxon>Raphignathae</taxon>
        <taxon>Tetranychoidea</taxon>
        <taxon>Tetranychidae</taxon>
        <taxon>Tetranychus</taxon>
    </lineage>
</organism>
<reference evidence="11" key="1">
    <citation type="submission" date="2011-08" db="EMBL/GenBank/DDBJ databases">
        <authorList>
            <person name="Rombauts S."/>
        </authorList>
    </citation>
    <scope>NUCLEOTIDE SEQUENCE</scope>
    <source>
        <strain evidence="11">London</strain>
    </source>
</reference>
<keyword evidence="2" id="KW-0963">Cytoplasm</keyword>
<feature type="compositionally biased region" description="Acidic residues" evidence="8">
    <location>
        <begin position="166"/>
        <end position="176"/>
    </location>
</feature>
<evidence type="ECO:0000313" key="11">
    <source>
        <dbReference type="Proteomes" id="UP000015104"/>
    </source>
</evidence>
<keyword evidence="11" id="KW-1185">Reference proteome</keyword>
<dbReference type="CDD" id="cd23802">
    <property type="entry name" value="UBCc_UBE2Q"/>
    <property type="match status" value="1"/>
</dbReference>
<dbReference type="PANTHER" id="PTHR24067">
    <property type="entry name" value="UBIQUITIN-CONJUGATING ENZYME E2"/>
    <property type="match status" value="1"/>
</dbReference>
<keyword evidence="3" id="KW-0808">Transferase</keyword>
<dbReference type="InterPro" id="IPR000608">
    <property type="entry name" value="UBC"/>
</dbReference>
<keyword evidence="6" id="KW-0067">ATP-binding</keyword>
<dbReference type="HOGENOM" id="CLU_053863_0_0_1"/>
<evidence type="ECO:0000313" key="10">
    <source>
        <dbReference type="EnsemblMetazoa" id="tetur07g06590.1"/>
    </source>
</evidence>
<evidence type="ECO:0000256" key="5">
    <source>
        <dbReference type="ARBA" id="ARBA00022786"/>
    </source>
</evidence>
<proteinExistence type="predicted"/>
<feature type="compositionally biased region" description="Polar residues" evidence="8">
    <location>
        <begin position="154"/>
        <end position="163"/>
    </location>
</feature>
<dbReference type="PROSITE" id="PS50127">
    <property type="entry name" value="UBC_2"/>
    <property type="match status" value="1"/>
</dbReference>
<keyword evidence="4" id="KW-0547">Nucleotide-binding</keyword>
<dbReference type="GO" id="GO:0005524">
    <property type="term" value="F:ATP binding"/>
    <property type="evidence" value="ECO:0007669"/>
    <property type="project" value="UniProtKB-KW"/>
</dbReference>
<sequence>MACLITLKKDLRRLETIFPKDHERFQLISATVDELTCTFIGRNGKKYEIHANFTETYPEAPPVWFSEVEDESISNIVQYLSNTSGVENYILQQVKVLVRELCKDHNLPEPPELGQLCDVSTPLLNGALQCSNSRSSFATENSGDSGYINDNDEVNQANVNNHQSSDTEEDSDMEDEDLPIEMEEDASNADKSKDDGLSHEHTATLERLKQNQREGYLRGSVSGSVQASDRLMKELREVYRSESFKKGVFCVELINDSLYEWNVKLLVVDPDSPLHNDLRILKEKEGKDHILLNILFKETYPFEPPFVRVVHPMIQGGYVLCGGAICMELLTKQGWSSAYTVEAIILQIAATLVKGKARIQFHGNKGQYSLARAQQTYRSLVQIHEKNGWFTPPKEDG</sequence>
<dbReference type="Pfam" id="PF00179">
    <property type="entry name" value="UQ_con"/>
    <property type="match status" value="1"/>
</dbReference>
<dbReference type="EMBL" id="CAEY01001893">
    <property type="status" value="NOT_ANNOTATED_CDS"/>
    <property type="molecule type" value="Genomic_DNA"/>
</dbReference>
<dbReference type="GO" id="GO:0004842">
    <property type="term" value="F:ubiquitin-protein transferase activity"/>
    <property type="evidence" value="ECO:0007669"/>
    <property type="project" value="UniProtKB-ARBA"/>
</dbReference>
<dbReference type="Proteomes" id="UP000015104">
    <property type="component" value="Unassembled WGS sequence"/>
</dbReference>
<dbReference type="AlphaFoldDB" id="T1K9Y2"/>
<dbReference type="STRING" id="32264.T1K9Y2"/>
<dbReference type="OrthoDB" id="109543at2759"/>
<dbReference type="GO" id="GO:0005737">
    <property type="term" value="C:cytoplasm"/>
    <property type="evidence" value="ECO:0007669"/>
    <property type="project" value="UniProtKB-SubCell"/>
</dbReference>
<protein>
    <recommendedName>
        <fullName evidence="9">UBC core domain-containing protein</fullName>
    </recommendedName>
</protein>
<dbReference type="SUPFAM" id="SSF54495">
    <property type="entry name" value="UBC-like"/>
    <property type="match status" value="1"/>
</dbReference>
<dbReference type="KEGG" id="tut:107361830"/>
<dbReference type="FunFam" id="3.10.110.10:FF:000006">
    <property type="entry name" value="Ubiquitin-conjugating enzyme E2 Q2"/>
    <property type="match status" value="1"/>
</dbReference>
<dbReference type="InterPro" id="IPR050113">
    <property type="entry name" value="Ub_conjugating_enzyme"/>
</dbReference>
<keyword evidence="5" id="KW-0833">Ubl conjugation pathway</keyword>
<comment type="subcellular location">
    <subcellularLocation>
        <location evidence="1">Cytoplasm</location>
    </subcellularLocation>
</comment>
<reference evidence="10" key="2">
    <citation type="submission" date="2015-06" db="UniProtKB">
        <authorList>
            <consortium name="EnsemblMetazoa"/>
        </authorList>
    </citation>
    <scope>IDENTIFICATION</scope>
</reference>
<dbReference type="SMART" id="SM00212">
    <property type="entry name" value="UBCc"/>
    <property type="match status" value="1"/>
</dbReference>
<feature type="region of interest" description="Disordered" evidence="8">
    <location>
        <begin position="134"/>
        <end position="176"/>
    </location>
</feature>
<feature type="compositionally biased region" description="Polar residues" evidence="8">
    <location>
        <begin position="134"/>
        <end position="144"/>
    </location>
</feature>
<dbReference type="InterPro" id="IPR016135">
    <property type="entry name" value="UBQ-conjugating_enzyme/RWD"/>
</dbReference>
<dbReference type="EnsemblMetazoa" id="tetur07g06590.1">
    <property type="protein sequence ID" value="tetur07g06590.1"/>
    <property type="gene ID" value="tetur07g06590"/>
</dbReference>
<evidence type="ECO:0000256" key="1">
    <source>
        <dbReference type="ARBA" id="ARBA00004496"/>
    </source>
</evidence>
<evidence type="ECO:0000256" key="2">
    <source>
        <dbReference type="ARBA" id="ARBA00022490"/>
    </source>
</evidence>
<gene>
    <name evidence="10" type="primary">107361830</name>
</gene>
<dbReference type="Gene3D" id="3.10.110.10">
    <property type="entry name" value="Ubiquitin Conjugating Enzyme"/>
    <property type="match status" value="1"/>
</dbReference>
<feature type="domain" description="UBC core" evidence="9">
    <location>
        <begin position="226"/>
        <end position="390"/>
    </location>
</feature>
<accession>T1K9Y2</accession>
<evidence type="ECO:0000256" key="3">
    <source>
        <dbReference type="ARBA" id="ARBA00022679"/>
    </source>
</evidence>